<sequence>MENLSAMDICRRQCIDVLYTIIMCSTRESHYTVVLEKVHNKKPVSVPLARDCPGCLNLNTFWIVRNQIGTPGSTSVVFRNPYEFLRASIIGLLFLMVCAAASTTTPVVTSTASQSSSVLTTVSTTTPTSTPAVTTTNATTRANRTRIVLGYITSLTRPKNPELAAGPKISGAMTYAIAVINNDTSLLPGYVLAFLLGNGNNSDLTSLNLLTEQWKSGAVAFFGPEDSCEVESRVAAAWQMPILAYKCNDPVVSDKDRFPTLARTQPPASHSVRSILALISYYNWTKFSIIVEQDGLMPRAGLNLETLALSKNMTVSHFVNISGPYSVFDAAQKQAVWDAVDSTYVSTRIYVVFSRERMFAEFLKAMWERGLTNTSEYVVITVQNDMPWNESLSQSLIFQATDFAGNRDNHSYELWRSVFMLINMPITNPNYTRWENSVRDYLYRPPVNLTRSVGDILLGIKVQIPVYAAYLYDSVLVYAKALHDVIAEGKTPKDGAAVFNKLRDRTFQSIQGHEVYLDENGDAEANYTVIALQPMNNSYGHGLKPVGRFIRSIKDRKLVNFLMDIDVFGDNVPLDEPLCGYYNEWCRVAEETNITPAIIGGCLGSLGLILLITLTVLYRSVAVLKTSF</sequence>
<evidence type="ECO:0000256" key="2">
    <source>
        <dbReference type="ARBA" id="ARBA00022692"/>
    </source>
</evidence>
<dbReference type="AlphaFoldDB" id="A0A9W2ZQZ7"/>
<dbReference type="InterPro" id="IPR052612">
    <property type="entry name" value="ANP_Clearance_Receptor"/>
</dbReference>
<dbReference type="RefSeq" id="XP_055877447.1">
    <property type="nucleotide sequence ID" value="XM_056021472.1"/>
</dbReference>
<dbReference type="GO" id="GO:0016020">
    <property type="term" value="C:membrane"/>
    <property type="evidence" value="ECO:0007669"/>
    <property type="project" value="UniProtKB-SubCell"/>
</dbReference>
<evidence type="ECO:0000259" key="6">
    <source>
        <dbReference type="Pfam" id="PF01094"/>
    </source>
</evidence>
<dbReference type="InterPro" id="IPR001828">
    <property type="entry name" value="ANF_lig-bd_rcpt"/>
</dbReference>
<comment type="subcellular location">
    <subcellularLocation>
        <location evidence="1">Membrane</location>
    </subcellularLocation>
</comment>
<reference evidence="8" key="1">
    <citation type="submission" date="2025-08" db="UniProtKB">
        <authorList>
            <consortium name="RefSeq"/>
        </authorList>
    </citation>
    <scope>IDENTIFICATION</scope>
</reference>
<evidence type="ECO:0000256" key="1">
    <source>
        <dbReference type="ARBA" id="ARBA00004370"/>
    </source>
</evidence>
<dbReference type="GeneID" id="106058761"/>
<dbReference type="OMA" id="ANIHFIF"/>
<evidence type="ECO:0000313" key="8">
    <source>
        <dbReference type="RefSeq" id="XP_055877447.1"/>
    </source>
</evidence>
<dbReference type="PANTHER" id="PTHR44755">
    <property type="entry name" value="NATRIURETIC PEPTIDE RECEPTOR 3-RELATED"/>
    <property type="match status" value="1"/>
</dbReference>
<dbReference type="Proteomes" id="UP001165740">
    <property type="component" value="Chromosome 2"/>
</dbReference>
<dbReference type="SUPFAM" id="SSF53822">
    <property type="entry name" value="Periplasmic binding protein-like I"/>
    <property type="match status" value="1"/>
</dbReference>
<accession>A0A9W2ZQZ7</accession>
<dbReference type="Pfam" id="PF01094">
    <property type="entry name" value="ANF_receptor"/>
    <property type="match status" value="1"/>
</dbReference>
<evidence type="ECO:0000256" key="5">
    <source>
        <dbReference type="SAM" id="Phobius"/>
    </source>
</evidence>
<evidence type="ECO:0000313" key="7">
    <source>
        <dbReference type="Proteomes" id="UP001165740"/>
    </source>
</evidence>
<feature type="domain" description="Receptor ligand binding region" evidence="6">
    <location>
        <begin position="170"/>
        <end position="534"/>
    </location>
</feature>
<name>A0A9W2ZQZ7_BIOGL</name>
<dbReference type="GO" id="GO:0007165">
    <property type="term" value="P:signal transduction"/>
    <property type="evidence" value="ECO:0007669"/>
    <property type="project" value="TreeGrafter"/>
</dbReference>
<evidence type="ECO:0000256" key="3">
    <source>
        <dbReference type="ARBA" id="ARBA00022989"/>
    </source>
</evidence>
<gene>
    <name evidence="8" type="primary">LOC106058761</name>
</gene>
<dbReference type="OrthoDB" id="5984008at2759"/>
<evidence type="ECO:0000256" key="4">
    <source>
        <dbReference type="ARBA" id="ARBA00023136"/>
    </source>
</evidence>
<proteinExistence type="predicted"/>
<keyword evidence="3 5" id="KW-1133">Transmembrane helix</keyword>
<dbReference type="CDD" id="cd06370">
    <property type="entry name" value="PBP1_SAP_GC-like"/>
    <property type="match status" value="1"/>
</dbReference>
<keyword evidence="4 5" id="KW-0472">Membrane</keyword>
<feature type="transmembrane region" description="Helical" evidence="5">
    <location>
        <begin position="597"/>
        <end position="618"/>
    </location>
</feature>
<dbReference type="GO" id="GO:0017046">
    <property type="term" value="F:peptide hormone binding"/>
    <property type="evidence" value="ECO:0007669"/>
    <property type="project" value="TreeGrafter"/>
</dbReference>
<protein>
    <submittedName>
        <fullName evidence="8">Guanylate cyclase 32E-like</fullName>
    </submittedName>
</protein>
<keyword evidence="2 5" id="KW-0812">Transmembrane</keyword>
<keyword evidence="7" id="KW-1185">Reference proteome</keyword>
<dbReference type="PANTHER" id="PTHR44755:SF8">
    <property type="entry name" value="RECEPTOR LIGAND BINDING REGION DOMAIN-CONTAINING PROTEIN"/>
    <property type="match status" value="1"/>
</dbReference>
<dbReference type="InterPro" id="IPR028082">
    <property type="entry name" value="Peripla_BP_I"/>
</dbReference>
<dbReference type="GO" id="GO:0038023">
    <property type="term" value="F:signaling receptor activity"/>
    <property type="evidence" value="ECO:0007669"/>
    <property type="project" value="TreeGrafter"/>
</dbReference>
<organism evidence="7 8">
    <name type="scientific">Biomphalaria glabrata</name>
    <name type="common">Bloodfluke planorb</name>
    <name type="synonym">Freshwater snail</name>
    <dbReference type="NCBI Taxonomy" id="6526"/>
    <lineage>
        <taxon>Eukaryota</taxon>
        <taxon>Metazoa</taxon>
        <taxon>Spiralia</taxon>
        <taxon>Lophotrochozoa</taxon>
        <taxon>Mollusca</taxon>
        <taxon>Gastropoda</taxon>
        <taxon>Heterobranchia</taxon>
        <taxon>Euthyneura</taxon>
        <taxon>Panpulmonata</taxon>
        <taxon>Hygrophila</taxon>
        <taxon>Lymnaeoidea</taxon>
        <taxon>Planorbidae</taxon>
        <taxon>Biomphalaria</taxon>
    </lineage>
</organism>
<dbReference type="Gene3D" id="3.40.50.2300">
    <property type="match status" value="2"/>
</dbReference>